<dbReference type="PANTHER" id="PTHR31223:SF70">
    <property type="entry name" value="LOG FAMILY PROTEIN YJL055W"/>
    <property type="match status" value="1"/>
</dbReference>
<evidence type="ECO:0000256" key="1">
    <source>
        <dbReference type="ARBA" id="ARBA00000274"/>
    </source>
</evidence>
<proteinExistence type="inferred from homology"/>
<dbReference type="EC" id="3.2.2.n1" evidence="3"/>
<keyword evidence="3" id="KW-0203">Cytokinin biosynthesis</keyword>
<dbReference type="Proteomes" id="UP000186685">
    <property type="component" value="Unassembled WGS sequence"/>
</dbReference>
<gene>
    <name evidence="5" type="ORF">BHV76_04780</name>
    <name evidence="6" type="ORF">DW653_11580</name>
    <name evidence="4" type="ORF">K8V40_03490</name>
</gene>
<dbReference type="GO" id="GO:0009691">
    <property type="term" value="P:cytokinin biosynthetic process"/>
    <property type="evidence" value="ECO:0007669"/>
    <property type="project" value="UniProtKB-UniRule"/>
</dbReference>
<accession>A0A1Q6GIG8</accession>
<evidence type="ECO:0000313" key="6">
    <source>
        <dbReference type="EMBL" id="RHF89033.1"/>
    </source>
</evidence>
<evidence type="ECO:0000313" key="8">
    <source>
        <dbReference type="Proteomes" id="UP000283485"/>
    </source>
</evidence>
<dbReference type="EMBL" id="DYWE01000039">
    <property type="protein sequence ID" value="HJF80701.1"/>
    <property type="molecule type" value="Genomic_DNA"/>
</dbReference>
<dbReference type="Gene3D" id="3.40.50.450">
    <property type="match status" value="1"/>
</dbReference>
<dbReference type="GO" id="GO:0008714">
    <property type="term" value="F:AMP nucleosidase activity"/>
    <property type="evidence" value="ECO:0007669"/>
    <property type="project" value="UniProtKB-EC"/>
</dbReference>
<reference evidence="4" key="3">
    <citation type="journal article" date="2021" name="PeerJ">
        <title>Extensive microbial diversity within the chicken gut microbiome revealed by metagenomics and culture.</title>
        <authorList>
            <person name="Gilroy R."/>
            <person name="Ravi A."/>
            <person name="Getino M."/>
            <person name="Pursley I."/>
            <person name="Horton D.L."/>
            <person name="Alikhan N.F."/>
            <person name="Baker D."/>
            <person name="Gharbi K."/>
            <person name="Hall N."/>
            <person name="Watson M."/>
            <person name="Adriaenssens E.M."/>
            <person name="Foster-Nyarko E."/>
            <person name="Jarju S."/>
            <person name="Secka A."/>
            <person name="Antonio M."/>
            <person name="Oren A."/>
            <person name="Chaudhuri R.R."/>
            <person name="La Ragione R."/>
            <person name="Hildebrand F."/>
            <person name="Pallen M.J."/>
        </authorList>
    </citation>
    <scope>NUCLEOTIDE SEQUENCE</scope>
    <source>
        <strain evidence="4">9794</strain>
    </source>
</reference>
<protein>
    <recommendedName>
        <fullName evidence="3">Cytokinin riboside 5'-monophosphate phosphoribohydrolase</fullName>
        <ecNumber evidence="3">3.2.2.n1</ecNumber>
    </recommendedName>
</protein>
<dbReference type="Proteomes" id="UP000283485">
    <property type="component" value="Unassembled WGS sequence"/>
</dbReference>
<evidence type="ECO:0000313" key="7">
    <source>
        <dbReference type="Proteomes" id="UP000186685"/>
    </source>
</evidence>
<comment type="caution">
    <text evidence="6">The sequence shown here is derived from an EMBL/GenBank/DDBJ whole genome shotgun (WGS) entry which is preliminary data.</text>
</comment>
<dbReference type="SUPFAM" id="SSF102405">
    <property type="entry name" value="MCP/YpsA-like"/>
    <property type="match status" value="1"/>
</dbReference>
<dbReference type="PANTHER" id="PTHR31223">
    <property type="entry name" value="LOG FAMILY PROTEIN YJL055W"/>
    <property type="match status" value="1"/>
</dbReference>
<evidence type="ECO:0000313" key="4">
    <source>
        <dbReference type="EMBL" id="HJF80701.1"/>
    </source>
</evidence>
<dbReference type="InterPro" id="IPR031100">
    <property type="entry name" value="LOG_fam"/>
</dbReference>
<reference evidence="5 7" key="1">
    <citation type="journal article" date="2016" name="Nat. Biotechnol.">
        <title>Measurement of bacterial replication rates in microbial communities.</title>
        <authorList>
            <person name="Brown C.T."/>
            <person name="Olm M.R."/>
            <person name="Thomas B.C."/>
            <person name="Banfield J.F."/>
        </authorList>
    </citation>
    <scope>NUCLEOTIDE SEQUENCE [LARGE SCALE GENOMIC DNA]</scope>
    <source>
        <strain evidence="5">45_130</strain>
    </source>
</reference>
<dbReference type="Proteomes" id="UP000722357">
    <property type="component" value="Unassembled WGS sequence"/>
</dbReference>
<reference evidence="6 8" key="2">
    <citation type="submission" date="2018-08" db="EMBL/GenBank/DDBJ databases">
        <title>A genome reference for cultivated species of the human gut microbiota.</title>
        <authorList>
            <person name="Zou Y."/>
            <person name="Xue W."/>
            <person name="Luo G."/>
        </authorList>
    </citation>
    <scope>NUCLEOTIDE SEQUENCE [LARGE SCALE GENOMIC DNA]</scope>
    <source>
        <strain evidence="6 8">AM23-23</strain>
    </source>
</reference>
<dbReference type="EMBL" id="QRHQ01000023">
    <property type="protein sequence ID" value="RHF89033.1"/>
    <property type="molecule type" value="Genomic_DNA"/>
</dbReference>
<keyword evidence="3" id="KW-0378">Hydrolase</keyword>
<evidence type="ECO:0000313" key="5">
    <source>
        <dbReference type="EMBL" id="OKZ11104.1"/>
    </source>
</evidence>
<comment type="catalytic activity">
    <reaction evidence="1">
        <text>AMP + H2O = D-ribose 5-phosphate + adenine</text>
        <dbReference type="Rhea" id="RHEA:20129"/>
        <dbReference type="ChEBI" id="CHEBI:15377"/>
        <dbReference type="ChEBI" id="CHEBI:16708"/>
        <dbReference type="ChEBI" id="CHEBI:78346"/>
        <dbReference type="ChEBI" id="CHEBI:456215"/>
        <dbReference type="EC" id="3.2.2.4"/>
    </reaction>
</comment>
<organism evidence="6 8">
    <name type="scientific">Phocaeicola plebeius</name>
    <dbReference type="NCBI Taxonomy" id="310297"/>
    <lineage>
        <taxon>Bacteria</taxon>
        <taxon>Pseudomonadati</taxon>
        <taxon>Bacteroidota</taxon>
        <taxon>Bacteroidia</taxon>
        <taxon>Bacteroidales</taxon>
        <taxon>Bacteroidaceae</taxon>
        <taxon>Phocaeicola</taxon>
    </lineage>
</organism>
<dbReference type="RefSeq" id="WP_118211889.1">
    <property type="nucleotide sequence ID" value="NZ_CALUFF010000031.1"/>
</dbReference>
<reference evidence="4" key="4">
    <citation type="submission" date="2021-09" db="EMBL/GenBank/DDBJ databases">
        <authorList>
            <person name="Gilroy R."/>
        </authorList>
    </citation>
    <scope>NUCLEOTIDE SEQUENCE</scope>
    <source>
        <strain evidence="4">9794</strain>
    </source>
</reference>
<dbReference type="EMBL" id="MNQR01000016">
    <property type="protein sequence ID" value="OKZ11104.1"/>
    <property type="molecule type" value="Genomic_DNA"/>
</dbReference>
<dbReference type="GO" id="GO:0005829">
    <property type="term" value="C:cytosol"/>
    <property type="evidence" value="ECO:0007669"/>
    <property type="project" value="TreeGrafter"/>
</dbReference>
<evidence type="ECO:0000256" key="2">
    <source>
        <dbReference type="ARBA" id="ARBA00006763"/>
    </source>
</evidence>
<dbReference type="Pfam" id="PF03641">
    <property type="entry name" value="Lysine_decarbox"/>
    <property type="match status" value="1"/>
</dbReference>
<dbReference type="AlphaFoldDB" id="A0A1Q6GIG8"/>
<name>A0A1Q6GIG8_9BACT</name>
<sequence length="177" mass="19914">MNKIAVFCSASDAIEPVFMEKARELGAWLGQHRKWLVYGGSNTGLMEALAKSAKENGAMIMGVVPTKLEEHGRVSDLLDVTFHSVNLSDRKDIMLQESDVMVALPGGIGTLDEVFHVMAACSIGYHQKKVIFYNVEGFWNDLLAFLNRLEETHFVHRPLKNYFEVANTLEELTRLLE</sequence>
<comment type="similarity">
    <text evidence="2 3">Belongs to the LOG family.</text>
</comment>
<dbReference type="NCBIfam" id="TIGR00730">
    <property type="entry name" value="Rossman fold protein, TIGR00730 family"/>
    <property type="match status" value="1"/>
</dbReference>
<dbReference type="InterPro" id="IPR005269">
    <property type="entry name" value="LOG"/>
</dbReference>
<evidence type="ECO:0000256" key="3">
    <source>
        <dbReference type="RuleBase" id="RU363015"/>
    </source>
</evidence>